<dbReference type="InterPro" id="IPR022770">
    <property type="entry name" value="IucA/IucC-like_C"/>
</dbReference>
<dbReference type="Proteomes" id="UP000572680">
    <property type="component" value="Unassembled WGS sequence"/>
</dbReference>
<gene>
    <name evidence="6" type="ORF">HNR61_007758</name>
</gene>
<evidence type="ECO:0000256" key="3">
    <source>
        <dbReference type="SAM" id="MobiDB-lite"/>
    </source>
</evidence>
<evidence type="ECO:0000259" key="5">
    <source>
        <dbReference type="Pfam" id="PF06276"/>
    </source>
</evidence>
<accession>A0A7W3LXH4</accession>
<keyword evidence="6" id="KW-0808">Transferase</keyword>
<name>A0A7W3LXH4_ACTNM</name>
<dbReference type="GO" id="GO:0019290">
    <property type="term" value="P:siderophore biosynthetic process"/>
    <property type="evidence" value="ECO:0007669"/>
    <property type="project" value="InterPro"/>
</dbReference>
<feature type="region of interest" description="Disordered" evidence="3">
    <location>
        <begin position="511"/>
        <end position="531"/>
    </location>
</feature>
<feature type="domain" description="Aerobactin siderophore biosynthesis IucA/IucC-like C-terminal" evidence="5">
    <location>
        <begin position="359"/>
        <end position="509"/>
    </location>
</feature>
<dbReference type="RefSeq" id="WP_220510304.1">
    <property type="nucleotide sequence ID" value="NZ_BAAALP010000007.1"/>
</dbReference>
<feature type="domain" description="Aerobactin siderophore biosynthesis IucA/IucC N-terminal" evidence="4">
    <location>
        <begin position="142"/>
        <end position="339"/>
    </location>
</feature>
<dbReference type="GO" id="GO:0016881">
    <property type="term" value="F:acid-amino acid ligase activity"/>
    <property type="evidence" value="ECO:0007669"/>
    <property type="project" value="UniProtKB-ARBA"/>
</dbReference>
<keyword evidence="7" id="KW-1185">Reference proteome</keyword>
<dbReference type="Gene3D" id="6.10.250.3370">
    <property type="match status" value="1"/>
</dbReference>
<organism evidence="6 7">
    <name type="scientific">Actinomadura namibiensis</name>
    <dbReference type="NCBI Taxonomy" id="182080"/>
    <lineage>
        <taxon>Bacteria</taxon>
        <taxon>Bacillati</taxon>
        <taxon>Actinomycetota</taxon>
        <taxon>Actinomycetes</taxon>
        <taxon>Streptosporangiales</taxon>
        <taxon>Thermomonosporaceae</taxon>
        <taxon>Actinomadura</taxon>
    </lineage>
</organism>
<reference evidence="6 7" key="1">
    <citation type="submission" date="2020-08" db="EMBL/GenBank/DDBJ databases">
        <title>Genomic Encyclopedia of Type Strains, Phase IV (KMG-IV): sequencing the most valuable type-strain genomes for metagenomic binning, comparative biology and taxonomic classification.</title>
        <authorList>
            <person name="Goeker M."/>
        </authorList>
    </citation>
    <scope>NUCLEOTIDE SEQUENCE [LARGE SCALE GENOMIC DNA]</scope>
    <source>
        <strain evidence="6 7">DSM 44197</strain>
    </source>
</reference>
<evidence type="ECO:0000313" key="6">
    <source>
        <dbReference type="EMBL" id="MBA8956076.1"/>
    </source>
</evidence>
<dbReference type="Pfam" id="PF06276">
    <property type="entry name" value="FhuF"/>
    <property type="match status" value="1"/>
</dbReference>
<dbReference type="AlphaFoldDB" id="A0A7W3LXH4"/>
<dbReference type="GO" id="GO:0003887">
    <property type="term" value="F:DNA-directed DNA polymerase activity"/>
    <property type="evidence" value="ECO:0007669"/>
    <property type="project" value="UniProtKB-EC"/>
</dbReference>
<proteinExistence type="inferred from homology"/>
<comment type="similarity">
    <text evidence="2">Belongs to the IucA/IucC family.</text>
</comment>
<evidence type="ECO:0000256" key="2">
    <source>
        <dbReference type="ARBA" id="ARBA00007832"/>
    </source>
</evidence>
<evidence type="ECO:0000256" key="1">
    <source>
        <dbReference type="ARBA" id="ARBA00004924"/>
    </source>
</evidence>
<dbReference type="PANTHER" id="PTHR34384">
    <property type="entry name" value="L-2,3-DIAMINOPROPANOATE--CITRATE LIGASE"/>
    <property type="match status" value="1"/>
</dbReference>
<dbReference type="Pfam" id="PF04183">
    <property type="entry name" value="IucA_IucC"/>
    <property type="match status" value="1"/>
</dbReference>
<dbReference type="EC" id="2.7.7.7" evidence="6"/>
<comment type="caution">
    <text evidence="6">The sequence shown here is derived from an EMBL/GenBank/DDBJ whole genome shotgun (WGS) entry which is preliminary data.</text>
</comment>
<dbReference type="InterPro" id="IPR037455">
    <property type="entry name" value="LucA/IucC-like"/>
</dbReference>
<dbReference type="PANTHER" id="PTHR34384:SF5">
    <property type="entry name" value="L-2,3-DIAMINOPROPANOATE--CITRATE LIGASE"/>
    <property type="match status" value="1"/>
</dbReference>
<keyword evidence="6" id="KW-0548">Nucleotidyltransferase</keyword>
<comment type="pathway">
    <text evidence="1">Siderophore biosynthesis.</text>
</comment>
<sequence>MRPFETEFAADLRPDLADAYRAALPGARAGVLARLWRGLCVDPLPRVAGRRRVGAETVLTLTDGRRLAGPSGDWRFPEPTADRPVTLDGRRHEHPAELLSALAWPEAERLRAEIDHSVAGLALARANAVGPAAPFPRRTPVEHEQSVVDGHPLHPCCRNRTGFLATDHLAHGPEHGPVVGLDLLAVPPDACLARGSWPAELREGDALLLPLHPWQSRHVLPRLGLAPHRPGALPAHPLMALRTFALDGRPWQVKTALSTRLTSSVRDISAGSTRSGVAVSDFLRNAVDRLDGPLRLQTTRATAAVLVGGEPSPDLAAVIRDVPEARPGETVLPVAALTARPRDGGCPPLCALAGDDPAAWLAGFAALAVPPLVTLLAWGVALEAHEQNLLLVLDGDRPARLVYRDLADVRVHPERLDAAGLAGHDLPERLRTDTRGLHAKLFGSFVATTLAGLVTTLAAHAPAERLWNAIGSRIRHAYDALPGTPFARADRRALLTAPIPAKPLTLMRLDPATPARAHRPNPFTPREEWGG</sequence>
<dbReference type="EMBL" id="JACJIA010000014">
    <property type="protein sequence ID" value="MBA8956076.1"/>
    <property type="molecule type" value="Genomic_DNA"/>
</dbReference>
<dbReference type="InterPro" id="IPR007310">
    <property type="entry name" value="Aerobactin_biosyn_IucA/IucC_N"/>
</dbReference>
<evidence type="ECO:0000313" key="7">
    <source>
        <dbReference type="Proteomes" id="UP000572680"/>
    </source>
</evidence>
<protein>
    <submittedName>
        <fullName evidence="6">DNA polymerase-3 subunit chi</fullName>
        <ecNumber evidence="6">2.7.7.7</ecNumber>
    </submittedName>
</protein>
<dbReference type="Gene3D" id="1.10.510.40">
    <property type="match status" value="1"/>
</dbReference>
<evidence type="ECO:0000259" key="4">
    <source>
        <dbReference type="Pfam" id="PF04183"/>
    </source>
</evidence>